<keyword evidence="2" id="KW-1185">Reference proteome</keyword>
<name>A0ABQ3U4D8_STRHY</name>
<dbReference type="EMBL" id="BNEK01000005">
    <property type="protein sequence ID" value="GHJ30111.1"/>
    <property type="molecule type" value="Genomic_DNA"/>
</dbReference>
<accession>A0ABQ3U4D8</accession>
<evidence type="ECO:0000313" key="2">
    <source>
        <dbReference type="Proteomes" id="UP001054854"/>
    </source>
</evidence>
<gene>
    <name evidence="1" type="ORF">TPA0910_45440</name>
</gene>
<sequence>MSSSPQQLTTALDALDRAFAREAPFPVEGCTFCYPEEDLAELSGPLHLISDDVVTSVAMEVPSHWDDFPRLYRRLTPRIIRPVVAGRFDVDENLIASRLLQAGWTTWDEPLADALRDVWSAWWTATLHTHPSPVPARETLSLITVATNSLRPWLDRWAATRTPAADAHLADLVDDVMFEFEITDLRMGFYNEYHATEELLGWLLTEARGRIDDARLNDPGLLAHYLAAFPGRSGLGPGARGLGTTS</sequence>
<dbReference type="Proteomes" id="UP001054854">
    <property type="component" value="Unassembled WGS sequence"/>
</dbReference>
<organism evidence="1 2">
    <name type="scientific">Streptomyces hygroscopicus</name>
    <dbReference type="NCBI Taxonomy" id="1912"/>
    <lineage>
        <taxon>Bacteria</taxon>
        <taxon>Bacillati</taxon>
        <taxon>Actinomycetota</taxon>
        <taxon>Actinomycetes</taxon>
        <taxon>Kitasatosporales</taxon>
        <taxon>Streptomycetaceae</taxon>
        <taxon>Streptomyces</taxon>
        <taxon>Streptomyces violaceusniger group</taxon>
    </lineage>
</organism>
<proteinExistence type="predicted"/>
<dbReference type="RefSeq" id="WP_236257996.1">
    <property type="nucleotide sequence ID" value="NZ_BNEK01000005.1"/>
</dbReference>
<protein>
    <submittedName>
        <fullName evidence="1">Uncharacterized protein</fullName>
    </submittedName>
</protein>
<reference evidence="1" key="1">
    <citation type="submission" date="2024-05" db="EMBL/GenBank/DDBJ databases">
        <title>Whole genome shotgun sequence of Streptomyces hygroscopicus NBRC 113678.</title>
        <authorList>
            <person name="Komaki H."/>
            <person name="Tamura T."/>
        </authorList>
    </citation>
    <scope>NUCLEOTIDE SEQUENCE</scope>
    <source>
        <strain evidence="1">N11-34</strain>
    </source>
</reference>
<evidence type="ECO:0000313" key="1">
    <source>
        <dbReference type="EMBL" id="GHJ30111.1"/>
    </source>
</evidence>
<comment type="caution">
    <text evidence="1">The sequence shown here is derived from an EMBL/GenBank/DDBJ whole genome shotgun (WGS) entry which is preliminary data.</text>
</comment>